<dbReference type="Proteomes" id="UP000659630">
    <property type="component" value="Unassembled WGS sequence"/>
</dbReference>
<dbReference type="InterPro" id="IPR015422">
    <property type="entry name" value="PyrdxlP-dep_Trfase_small"/>
</dbReference>
<evidence type="ECO:0000313" key="1">
    <source>
        <dbReference type="EMBL" id="MBC5580153.1"/>
    </source>
</evidence>
<proteinExistence type="predicted"/>
<dbReference type="EMBL" id="JACONZ010000001">
    <property type="protein sequence ID" value="MBC5580153.1"/>
    <property type="molecule type" value="Genomic_DNA"/>
</dbReference>
<sequence>MRAFWEGSDSLFVGSAAGFVRLNLAMPRTIVEKGLLRMRDAVQRHQAAR</sequence>
<evidence type="ECO:0000313" key="2">
    <source>
        <dbReference type="Proteomes" id="UP000659630"/>
    </source>
</evidence>
<organism evidence="1 2">
    <name type="scientific">Anaerofilum hominis</name>
    <dbReference type="NCBI Taxonomy" id="2763016"/>
    <lineage>
        <taxon>Bacteria</taxon>
        <taxon>Bacillati</taxon>
        <taxon>Bacillota</taxon>
        <taxon>Clostridia</taxon>
        <taxon>Eubacteriales</taxon>
        <taxon>Oscillospiraceae</taxon>
        <taxon>Anaerofilum</taxon>
    </lineage>
</organism>
<protein>
    <submittedName>
        <fullName evidence="1">Uncharacterized protein</fullName>
    </submittedName>
</protein>
<reference evidence="1" key="1">
    <citation type="submission" date="2020-08" db="EMBL/GenBank/DDBJ databases">
        <title>Genome public.</title>
        <authorList>
            <person name="Liu C."/>
            <person name="Sun Q."/>
        </authorList>
    </citation>
    <scope>NUCLEOTIDE SEQUENCE</scope>
    <source>
        <strain evidence="1">BX8</strain>
    </source>
</reference>
<dbReference type="Gene3D" id="3.90.1150.10">
    <property type="entry name" value="Aspartate Aminotransferase, domain 1"/>
    <property type="match status" value="1"/>
</dbReference>
<gene>
    <name evidence="1" type="ORF">H8S23_01385</name>
</gene>
<dbReference type="AlphaFoldDB" id="A0A923I8E8"/>
<keyword evidence="2" id="KW-1185">Reference proteome</keyword>
<dbReference type="RefSeq" id="WP_186886524.1">
    <property type="nucleotide sequence ID" value="NZ_JACONZ010000001.1"/>
</dbReference>
<name>A0A923I8E8_9FIRM</name>
<accession>A0A923I8E8</accession>
<comment type="caution">
    <text evidence="1">The sequence shown here is derived from an EMBL/GenBank/DDBJ whole genome shotgun (WGS) entry which is preliminary data.</text>
</comment>